<dbReference type="Proteomes" id="UP000054821">
    <property type="component" value="Unassembled WGS sequence"/>
</dbReference>
<protein>
    <recommendedName>
        <fullName evidence="4">Kazal-like domain-containing protein</fullName>
    </recommendedName>
</protein>
<evidence type="ECO:0000313" key="3">
    <source>
        <dbReference type="Proteomes" id="UP000054821"/>
    </source>
</evidence>
<accession>A0A2P4ZL81</accession>
<keyword evidence="1" id="KW-0732">Signal</keyword>
<organism evidence="2 3">
    <name type="scientific">Trichoderma gamsii</name>
    <dbReference type="NCBI Taxonomy" id="398673"/>
    <lineage>
        <taxon>Eukaryota</taxon>
        <taxon>Fungi</taxon>
        <taxon>Dikarya</taxon>
        <taxon>Ascomycota</taxon>
        <taxon>Pezizomycotina</taxon>
        <taxon>Sordariomycetes</taxon>
        <taxon>Hypocreomycetidae</taxon>
        <taxon>Hypocreales</taxon>
        <taxon>Hypocreaceae</taxon>
        <taxon>Trichoderma</taxon>
    </lineage>
</organism>
<proteinExistence type="predicted"/>
<name>A0A2P4ZL81_9HYPO</name>
<feature type="signal peptide" evidence="1">
    <location>
        <begin position="1"/>
        <end position="17"/>
    </location>
</feature>
<evidence type="ECO:0000313" key="2">
    <source>
        <dbReference type="EMBL" id="PON25044.1"/>
    </source>
</evidence>
<feature type="chain" id="PRO_5015193577" description="Kazal-like domain-containing protein" evidence="1">
    <location>
        <begin position="18"/>
        <end position="149"/>
    </location>
</feature>
<dbReference type="AlphaFoldDB" id="A0A2P4ZL81"/>
<gene>
    <name evidence="2" type="ORF">TGAM01_v206125</name>
</gene>
<keyword evidence="3" id="KW-1185">Reference proteome</keyword>
<sequence>MLFKSILLVITASFAAAQTITPAQNQLGRACGFRIAPCPSDMKCVPDNPYCRELNRCAGHCQFKNKYDSCGGFTPRPHNCDNNHVCQDDPRLPPNCGMACDAPGICAPKEAHYCGGFAGFRCPEGLYCYDQLDGCDPLHGGADCSGVCL</sequence>
<dbReference type="RefSeq" id="XP_018664132.1">
    <property type="nucleotide sequence ID" value="XM_018802625.2"/>
</dbReference>
<comment type="caution">
    <text evidence="2">The sequence shown here is derived from an EMBL/GenBank/DDBJ whole genome shotgun (WGS) entry which is preliminary data.</text>
</comment>
<evidence type="ECO:0000256" key="1">
    <source>
        <dbReference type="SAM" id="SignalP"/>
    </source>
</evidence>
<evidence type="ECO:0008006" key="4">
    <source>
        <dbReference type="Google" id="ProtNLM"/>
    </source>
</evidence>
<dbReference type="GeneID" id="29982708"/>
<dbReference type="EMBL" id="JPDN02000020">
    <property type="protein sequence ID" value="PON25044.1"/>
    <property type="molecule type" value="Genomic_DNA"/>
</dbReference>
<reference evidence="2 3" key="1">
    <citation type="journal article" date="2016" name="Genome Announc.">
        <title>Draft Whole-Genome Sequence of Trichoderma gamsii T6085, a Promising Biocontrol Agent of Fusarium Head Blight on Wheat.</title>
        <authorList>
            <person name="Baroncelli R."/>
            <person name="Zapparata A."/>
            <person name="Piaggeschi G."/>
            <person name="Sarrocco S."/>
            <person name="Vannacci G."/>
        </authorList>
    </citation>
    <scope>NUCLEOTIDE SEQUENCE [LARGE SCALE GENOMIC DNA]</scope>
    <source>
        <strain evidence="2 3">T6085</strain>
    </source>
</reference>